<evidence type="ECO:0008006" key="4">
    <source>
        <dbReference type="Google" id="ProtNLM"/>
    </source>
</evidence>
<dbReference type="AlphaFoldDB" id="A0A8X8YUZ1"/>
<dbReference type="Proteomes" id="UP000298416">
    <property type="component" value="Unassembled WGS sequence"/>
</dbReference>
<feature type="compositionally biased region" description="Basic residues" evidence="1">
    <location>
        <begin position="102"/>
        <end position="115"/>
    </location>
</feature>
<name>A0A8X8YUZ1_SALSN</name>
<evidence type="ECO:0000313" key="3">
    <source>
        <dbReference type="Proteomes" id="UP000298416"/>
    </source>
</evidence>
<reference evidence="2" key="2">
    <citation type="submission" date="2020-08" db="EMBL/GenBank/DDBJ databases">
        <title>Plant Genome Project.</title>
        <authorList>
            <person name="Zhang R.-G."/>
        </authorList>
    </citation>
    <scope>NUCLEOTIDE SEQUENCE</scope>
    <source>
        <strain evidence="2">Huo1</strain>
        <tissue evidence="2">Leaf</tissue>
    </source>
</reference>
<feature type="region of interest" description="Disordered" evidence="1">
    <location>
        <begin position="201"/>
        <end position="239"/>
    </location>
</feature>
<feature type="compositionally biased region" description="Polar residues" evidence="1">
    <location>
        <begin position="217"/>
        <end position="235"/>
    </location>
</feature>
<proteinExistence type="predicted"/>
<feature type="compositionally biased region" description="Basic and acidic residues" evidence="1">
    <location>
        <begin position="116"/>
        <end position="125"/>
    </location>
</feature>
<gene>
    <name evidence="2" type="ORF">SASPL_157038</name>
</gene>
<protein>
    <recommendedName>
        <fullName evidence="4">BZIP domain-containing protein</fullName>
    </recommendedName>
</protein>
<comment type="caution">
    <text evidence="2">The sequence shown here is derived from an EMBL/GenBank/DDBJ whole genome shotgun (WGS) entry which is preliminary data.</text>
</comment>
<keyword evidence="3" id="KW-1185">Reference proteome</keyword>
<evidence type="ECO:0000313" key="2">
    <source>
        <dbReference type="EMBL" id="KAG6383216.1"/>
    </source>
</evidence>
<organism evidence="2">
    <name type="scientific">Salvia splendens</name>
    <name type="common">Scarlet sage</name>
    <dbReference type="NCBI Taxonomy" id="180675"/>
    <lineage>
        <taxon>Eukaryota</taxon>
        <taxon>Viridiplantae</taxon>
        <taxon>Streptophyta</taxon>
        <taxon>Embryophyta</taxon>
        <taxon>Tracheophyta</taxon>
        <taxon>Spermatophyta</taxon>
        <taxon>Magnoliopsida</taxon>
        <taxon>eudicotyledons</taxon>
        <taxon>Gunneridae</taxon>
        <taxon>Pentapetalae</taxon>
        <taxon>asterids</taxon>
        <taxon>lamiids</taxon>
        <taxon>Lamiales</taxon>
        <taxon>Lamiaceae</taxon>
        <taxon>Nepetoideae</taxon>
        <taxon>Mentheae</taxon>
        <taxon>Salviinae</taxon>
        <taxon>Salvia</taxon>
        <taxon>Salvia subgen. Calosphace</taxon>
        <taxon>core Calosphace</taxon>
    </lineage>
</organism>
<evidence type="ECO:0000256" key="1">
    <source>
        <dbReference type="SAM" id="MobiDB-lite"/>
    </source>
</evidence>
<sequence>MLKDLKGHERSRITQQPLARCGYLGAVPAKPHAPCAPGAFLTTSCVMLAAQTYFLKDKDMEKFSLSSAKCLPSLSWMDGSLLLHHDEKEAARSPDDISVRRLKNRERQRRYRARKRQEADLRKASSIDQSTPVHYQQLHTEFLSVPLEVDISVSGIAPGHGPDYLTRIHCQRDWKKDARTAHMHKNSETCPLNNGGTVISSGSSATFVDGGGHQENPLLNPSNTPISDSSAANGSSRRHWKAEARNKRISEAAFFCSIQTTEEILVEASSIQSTWIREDYW</sequence>
<feature type="region of interest" description="Disordered" evidence="1">
    <location>
        <begin position="102"/>
        <end position="129"/>
    </location>
</feature>
<reference evidence="2" key="1">
    <citation type="submission" date="2018-01" db="EMBL/GenBank/DDBJ databases">
        <authorList>
            <person name="Mao J.F."/>
        </authorList>
    </citation>
    <scope>NUCLEOTIDE SEQUENCE</scope>
    <source>
        <strain evidence="2">Huo1</strain>
        <tissue evidence="2">Leaf</tissue>
    </source>
</reference>
<accession>A0A8X8YUZ1</accession>
<dbReference type="EMBL" id="PNBA02000685">
    <property type="protein sequence ID" value="KAG6383216.1"/>
    <property type="molecule type" value="Genomic_DNA"/>
</dbReference>